<reference evidence="2 3" key="1">
    <citation type="submission" date="2019-12" db="EMBL/GenBank/DDBJ databases">
        <title>Complete genome sequence of Microcystis aeruginosa strain FD4.</title>
        <authorList>
            <person name="Urakawa H."/>
        </authorList>
    </citation>
    <scope>NUCLEOTIDE SEQUENCE [LARGE SCALE GENOMIC DNA]</scope>
    <source>
        <strain evidence="2 3">FD4</strain>
    </source>
</reference>
<dbReference type="RefSeq" id="WP_158199482.1">
    <property type="nucleotide sequence ID" value="NZ_CP046973.1"/>
</dbReference>
<dbReference type="Proteomes" id="UP000438345">
    <property type="component" value="Chromosome"/>
</dbReference>
<feature type="region of interest" description="Disordered" evidence="1">
    <location>
        <begin position="1"/>
        <end position="72"/>
    </location>
</feature>
<evidence type="ECO:0000313" key="3">
    <source>
        <dbReference type="Proteomes" id="UP000438345"/>
    </source>
</evidence>
<organism evidence="2 3">
    <name type="scientific">Microcystis aeruginosa FD4</name>
    <dbReference type="NCBI Taxonomy" id="2686288"/>
    <lineage>
        <taxon>Bacteria</taxon>
        <taxon>Bacillati</taxon>
        <taxon>Cyanobacteriota</taxon>
        <taxon>Cyanophyceae</taxon>
        <taxon>Oscillatoriophycideae</taxon>
        <taxon>Chroococcales</taxon>
        <taxon>Microcystaceae</taxon>
        <taxon>Microcystis</taxon>
    </lineage>
</organism>
<sequence>MKKFSPPQMKEVSFPTPHTLHPTPYTPHPTPHTLHPTPYTPHPTPHTPHPTPHTLHPTSPLPHFPTPHTLHPTPYTPLAHSIEYNRVFSKNDQLLALISPSVRVIDQRKELLRAAIS</sequence>
<protein>
    <submittedName>
        <fullName evidence="2">Uncharacterized protein</fullName>
    </submittedName>
</protein>
<feature type="compositionally biased region" description="Pro residues" evidence="1">
    <location>
        <begin position="38"/>
        <end position="51"/>
    </location>
</feature>
<dbReference type="EMBL" id="CP046973">
    <property type="protein sequence ID" value="QGZ89437.1"/>
    <property type="molecule type" value="Genomic_DNA"/>
</dbReference>
<accession>A0A857D191</accession>
<dbReference type="AlphaFoldDB" id="A0A857D191"/>
<evidence type="ECO:0000256" key="1">
    <source>
        <dbReference type="SAM" id="MobiDB-lite"/>
    </source>
</evidence>
<name>A0A857D191_MICAE</name>
<evidence type="ECO:0000313" key="2">
    <source>
        <dbReference type="EMBL" id="QGZ89437.1"/>
    </source>
</evidence>
<proteinExistence type="predicted"/>
<gene>
    <name evidence="2" type="ORF">GQR42_07520</name>
</gene>